<name>A0A9Y2MQQ8_9PSEU</name>
<dbReference type="RefSeq" id="WP_285968301.1">
    <property type="nucleotide sequence ID" value="NZ_CP127294.1"/>
</dbReference>
<organism evidence="2 3">
    <name type="scientific">Amycolatopsis carbonis</name>
    <dbReference type="NCBI Taxonomy" id="715471"/>
    <lineage>
        <taxon>Bacteria</taxon>
        <taxon>Bacillati</taxon>
        <taxon>Actinomycetota</taxon>
        <taxon>Actinomycetes</taxon>
        <taxon>Pseudonocardiales</taxon>
        <taxon>Pseudonocardiaceae</taxon>
        <taxon>Amycolatopsis</taxon>
    </lineage>
</organism>
<feature type="compositionally biased region" description="Low complexity" evidence="1">
    <location>
        <begin position="22"/>
        <end position="41"/>
    </location>
</feature>
<dbReference type="EMBL" id="CP127294">
    <property type="protein sequence ID" value="WIX77560.1"/>
    <property type="molecule type" value="Genomic_DNA"/>
</dbReference>
<feature type="compositionally biased region" description="Basic and acidic residues" evidence="1">
    <location>
        <begin position="42"/>
        <end position="53"/>
    </location>
</feature>
<protein>
    <submittedName>
        <fullName evidence="2">Uncharacterized protein</fullName>
    </submittedName>
</protein>
<evidence type="ECO:0000256" key="1">
    <source>
        <dbReference type="SAM" id="MobiDB-lite"/>
    </source>
</evidence>
<reference evidence="2 3" key="1">
    <citation type="submission" date="2023-06" db="EMBL/GenBank/DDBJ databases">
        <authorList>
            <person name="Oyuntsetseg B."/>
            <person name="Kim S.B."/>
        </authorList>
    </citation>
    <scope>NUCLEOTIDE SEQUENCE [LARGE SCALE GENOMIC DNA]</scope>
    <source>
        <strain evidence="2 3">2-15</strain>
    </source>
</reference>
<dbReference type="Proteomes" id="UP001236014">
    <property type="component" value="Chromosome"/>
</dbReference>
<sequence length="62" mass="6234">MNATRPGDDRPVDGTAVPRPGAGTDPHPTTADPADAAPAPGDRSDRAADDAGRDLPAGYEPL</sequence>
<dbReference type="KEGG" id="acab:QRX50_40155"/>
<keyword evidence="3" id="KW-1185">Reference proteome</keyword>
<gene>
    <name evidence="2" type="ORF">QRX50_40155</name>
</gene>
<feature type="compositionally biased region" description="Basic and acidic residues" evidence="1">
    <location>
        <begin position="1"/>
        <end position="12"/>
    </location>
</feature>
<evidence type="ECO:0000313" key="2">
    <source>
        <dbReference type="EMBL" id="WIX77560.1"/>
    </source>
</evidence>
<evidence type="ECO:0000313" key="3">
    <source>
        <dbReference type="Proteomes" id="UP001236014"/>
    </source>
</evidence>
<feature type="region of interest" description="Disordered" evidence="1">
    <location>
        <begin position="1"/>
        <end position="62"/>
    </location>
</feature>
<dbReference type="AlphaFoldDB" id="A0A9Y2MQQ8"/>
<accession>A0A9Y2MQQ8</accession>
<proteinExistence type="predicted"/>